<organism evidence="6 7">
    <name type="scientific">Chlamydomonas schloesseri</name>
    <dbReference type="NCBI Taxonomy" id="2026947"/>
    <lineage>
        <taxon>Eukaryota</taxon>
        <taxon>Viridiplantae</taxon>
        <taxon>Chlorophyta</taxon>
        <taxon>core chlorophytes</taxon>
        <taxon>Chlorophyceae</taxon>
        <taxon>CS clade</taxon>
        <taxon>Chlamydomonadales</taxon>
        <taxon>Chlamydomonadaceae</taxon>
        <taxon>Chlamydomonas</taxon>
    </lineage>
</organism>
<feature type="compositionally biased region" description="Gly residues" evidence="3">
    <location>
        <begin position="2103"/>
        <end position="2126"/>
    </location>
</feature>
<dbReference type="PANTHER" id="PTHR31600">
    <property type="entry name" value="TINY MACROCYSTS PROTEIN B-RELATED"/>
    <property type="match status" value="1"/>
</dbReference>
<evidence type="ECO:0000256" key="2">
    <source>
        <dbReference type="ARBA" id="ARBA00022606"/>
    </source>
</evidence>
<feature type="compositionally biased region" description="Basic and acidic residues" evidence="3">
    <location>
        <begin position="1107"/>
        <end position="1122"/>
    </location>
</feature>
<evidence type="ECO:0000259" key="5">
    <source>
        <dbReference type="PROSITE" id="PS50112"/>
    </source>
</evidence>
<dbReference type="InterPro" id="IPR035965">
    <property type="entry name" value="PAS-like_dom_sf"/>
</dbReference>
<evidence type="ECO:0000256" key="4">
    <source>
        <dbReference type="SAM" id="Phobius"/>
    </source>
</evidence>
<feature type="region of interest" description="Disordered" evidence="3">
    <location>
        <begin position="1580"/>
        <end position="1601"/>
    </location>
</feature>
<feature type="region of interest" description="Disordered" evidence="3">
    <location>
        <begin position="1695"/>
        <end position="1744"/>
    </location>
</feature>
<feature type="transmembrane region" description="Helical" evidence="4">
    <location>
        <begin position="100"/>
        <end position="125"/>
    </location>
</feature>
<dbReference type="NCBIfam" id="TIGR00229">
    <property type="entry name" value="sensory_box"/>
    <property type="match status" value="1"/>
</dbReference>
<feature type="domain" description="PAS" evidence="5">
    <location>
        <begin position="910"/>
        <end position="948"/>
    </location>
</feature>
<feature type="compositionally biased region" description="Acidic residues" evidence="3">
    <location>
        <begin position="1640"/>
        <end position="1649"/>
    </location>
</feature>
<sequence>MNGYAAAVLRLSINFMQLWLLVVNPAYGFDIDPSNPGWKAASLVNLHWFLASRGYTFYLVLLYIFIALLLFCFGLSVWVAHQFANNRTDQVWPVVFLRGFSFIFFQTFDVTSLTLLLAALNCMYFNVPEEMQFRNQIFPAKVAIVLYIGMAGASVVGQIDLNPMTRNVMGIMYTRTEGYSFIIKVIATIASATVNSTKYIGPGASSKLVKKFQDVRDVEILLRNTRVWLDEDTADPDAVKLGESIVKAGLHQLYGNPSMLILYSAYLIDIQGSYQSGYTQLQEAKKQSPGMLERFAIFYREQEHTQKAGGSTGKGAVDLVAFVEFQRSHRLVTRAHKEALVAVRAFWGLLLHTDVSYLKLTKALDRIETTVRAAERAYRSVLSRQRNSARLIRLYGRFLESVKFDPWAAAKWFTEAERLDEQEEQARDSMQQLGGNIDLGSKSIVEGVAVVFIDSQGSIQMASAEAYALLGFNKGELKGRDLGVILPPPFGEKHRALVRNYITTGVSHGILDHTNEFVAISKTRAVVPVRLKVTKVSGLSEDSVFMGTLEPLPSPPHTACAWLLGGGITATDGTGAAALGITLIAADDRFLDWLGYDTSELVGQAVGGLLEDAEVLNSAFKHLWSLYQNAAVSSGAAAVRKVVNRRTSLAGRYGSAMESAADGLMGLLGLPTTHTEPAGAVSPHAHTHGAASMAAMTPTAVIRLGWKHKYSGIVYFQTHLKIGAIGSVKHMTVTIEADWKVPVPRRQLVGRPGRPAAAAAEALPAAAAAAAPSKLMLVMDSKGKVMHVSAALAAALGRTQDSIRQGGFDMLLPEPHISLHGPWLGALAMPPGQAVAGGLDANTPAPPHSCRSGAVVSLCGFAEAEGAVTRPFRLQMQHRILPGRGLTRVHVVSMEQLSKKQAATHRRLKLTADMAGRITGAEDGPAELFGLEPQSLVGKALGELVDLFRVAEAAAGNAAPPLPLAGFSCTADAAGTAGATTAGGGVAGAAAASHGGGRESGVEEDLLSRVVSALGAAGRDAASRQTTKMLLALARKSSEAEGISWRVGVSLPPDPRAAADLAELARSLGPDDPAVLTASRLVGGKVVPAVMRVRLLRRRGSSSDSSSSDHEGHSSGTLERENSCGGSGGAEKGGSSRSPTATHPWTITWASDEASRPSVDDRRRRSSVGEVLPLVSNPLLLPARPPARPAPGLTVDSVIHAAGSTHTPDDKQQSSRPAGAVPPMDSAAASAAAAVNKDSDNTAGGSRSNKKLYVEVELWRADLLTGVVEVDEGGRVLRIDPTDDLGQAALVLGAAKAGLAGGNINSLLPLPQGGIKSLYSSGGGGGAAGAPLRGALKSRGKSREQRVSPPCVLAAQHLGDGCVFSLRLQAVKRSGPYGTYYLTLRPEEPAPTQPGFVAWLLEGDTSGLARRSELGIRGGSADAAAAADGQQGLVRRTASLLAGGSVTSALLALGAAARFGGGGPAAAAAGAAAGAVPLRLNASGMLGRAGSLTAAVPPQAAGRAATSLGFTVSVPATLLPAGSRGEASAHVLNNTTALAASVLRPQVSAGPFGATEEGYEAADAELLLGAKDAPALVTGAKPSKAVPKAAPTSKKEAKRNAVSSWVMSGGLQYVAAGGDSSGGAGVQAVLPAGGQPGPADNDDDSDADDGSSRSSGEGGDRLSSDEGAATAAAPVETDAEADARVRKGLMAAGGSGAMHGAWDDGEQQSRQRWGGGGGGGGGASGHGGSSASHAHTGAGDESAVEDEAGAHMTNYGAGKRFKKIYKLLMSPQALQPGRWLWLQALAVVAVLMVAHTVTFTVMTMRLSVQQDNVMDLSSMGDAATRVHEIALRCRTLGELFDYRMQQAALNITDPPPVIAGVPTFGDPHNKSVAEVIEQLEYAVQSLKVLQNGIYLGFSQGARMQTRHGLSAIWEQPNINITKYYNFNDETGKVRVSSGNSSAEADDVASVAVQMGLWDAGNLFVSQALEVTQNAVPLVERGVNIKAWSAYRFIVDNALDDIWPAYLDSMDAMVHILVEDGQQVYTLQLLMVCLEGGLALVGVVAYMWWSVQKFVDTRYALYSVFLQLPIGLTRTLANMSTALEEGDDDEDDVALEAGLAAPVSGGGGGGGGAGDDQGADGDGGGGAAATTKNMKRASAGRTLRIAAGADGGGGGGVAAVAASARGVSLAAKSAAAAADGDDRAGKGQQQQQRTGLLASFLGGLGGRSSKVLPAAPQQAAAQQPKKGKAKRRLVPSRRVVALLVLPFVLWGVIVVCVNVGGFAELSDNGSAIASMSVLHTVVIRLLRVLYFSLDLAASFGSSAGVLGGAKSRLRLELEDAQLEYNALLYGHQALVLGGVNNSRLARHLELAPEGLAFSGASKVTQVMFKMRGCMCELPEECQPPDSPYYEVTRNGVDVLAKAQFLAVESLLSQNPPSAAGGLNSTEFRFMWSTSETDLEGGVDALVNTYLEHVQHAYQSIRIEQVILFVIGWVWALLCVALVLRPFLRRSHYELRRIAELLSYLPPEVDAEGMVARVVVLGASPAETAPVTAGGPGFQPPRLAMSATNNKSMRF</sequence>
<feature type="region of interest" description="Disordered" evidence="3">
    <location>
        <begin position="1620"/>
        <end position="1681"/>
    </location>
</feature>
<keyword evidence="1" id="KW-0675">Receptor</keyword>
<dbReference type="InterPro" id="IPR052994">
    <property type="entry name" value="Tiny_macrocysts_regulators"/>
</dbReference>
<evidence type="ECO:0000256" key="3">
    <source>
        <dbReference type="SAM" id="MobiDB-lite"/>
    </source>
</evidence>
<feature type="region of interest" description="Disordered" evidence="3">
    <location>
        <begin position="1203"/>
        <end position="1247"/>
    </location>
</feature>
<dbReference type="Proteomes" id="UP000613740">
    <property type="component" value="Unassembled WGS sequence"/>
</dbReference>
<feature type="region of interest" description="Disordered" evidence="3">
    <location>
        <begin position="1098"/>
        <end position="1167"/>
    </location>
</feature>
<feature type="compositionally biased region" description="Low complexity" evidence="3">
    <location>
        <begin position="1665"/>
        <end position="1676"/>
    </location>
</feature>
<dbReference type="PROSITE" id="PS50112">
    <property type="entry name" value="PAS"/>
    <property type="match status" value="2"/>
</dbReference>
<keyword evidence="7" id="KW-1185">Reference proteome</keyword>
<dbReference type="Gene3D" id="3.30.450.20">
    <property type="entry name" value="PAS domain"/>
    <property type="match status" value="1"/>
</dbReference>
<feature type="domain" description="PAS" evidence="5">
    <location>
        <begin position="450"/>
        <end position="505"/>
    </location>
</feature>
<feature type="region of interest" description="Disordered" evidence="3">
    <location>
        <begin position="978"/>
        <end position="1000"/>
    </location>
</feature>
<evidence type="ECO:0000256" key="1">
    <source>
        <dbReference type="ARBA" id="ARBA00022543"/>
    </source>
</evidence>
<gene>
    <name evidence="6" type="ORF">HYH02_013184</name>
</gene>
<feature type="transmembrane region" description="Helical" evidence="4">
    <location>
        <begin position="2238"/>
        <end position="2262"/>
    </location>
</feature>
<name>A0A835VZU0_9CHLO</name>
<feature type="transmembrane region" description="Helical" evidence="4">
    <location>
        <begin position="2028"/>
        <end position="2047"/>
    </location>
</feature>
<evidence type="ECO:0000313" key="7">
    <source>
        <dbReference type="Proteomes" id="UP000613740"/>
    </source>
</evidence>
<dbReference type="InterPro" id="IPR057352">
    <property type="entry name" value="TPR_TmcB/C"/>
</dbReference>
<proteinExistence type="predicted"/>
<keyword evidence="1" id="KW-0157">Chromophore</keyword>
<feature type="transmembrane region" description="Helical" evidence="4">
    <location>
        <begin position="137"/>
        <end position="157"/>
    </location>
</feature>
<feature type="transmembrane region" description="Helical" evidence="4">
    <location>
        <begin position="2268"/>
        <end position="2285"/>
    </location>
</feature>
<keyword evidence="4" id="KW-1133">Transmembrane helix</keyword>
<feature type="transmembrane region" description="Helical" evidence="4">
    <location>
        <begin position="1779"/>
        <end position="1802"/>
    </location>
</feature>
<evidence type="ECO:0000313" key="6">
    <source>
        <dbReference type="EMBL" id="KAG2431968.1"/>
    </source>
</evidence>
<keyword evidence="1" id="KW-0600">Photoreceptor protein</keyword>
<feature type="compositionally biased region" description="Basic and acidic residues" evidence="3">
    <location>
        <begin position="1153"/>
        <end position="1163"/>
    </location>
</feature>
<feature type="compositionally biased region" description="Polar residues" evidence="3">
    <location>
        <begin position="1139"/>
        <end position="1149"/>
    </location>
</feature>
<keyword evidence="4" id="KW-0472">Membrane</keyword>
<dbReference type="SUPFAM" id="SSF55785">
    <property type="entry name" value="PYP-like sensor domain (PAS domain)"/>
    <property type="match status" value="1"/>
</dbReference>
<dbReference type="InterPro" id="IPR000014">
    <property type="entry name" value="PAS"/>
</dbReference>
<feature type="region of interest" description="Disordered" evidence="3">
    <location>
        <begin position="2102"/>
        <end position="2134"/>
    </location>
</feature>
<feature type="transmembrane region" description="Helical" evidence="4">
    <location>
        <begin position="55"/>
        <end position="80"/>
    </location>
</feature>
<dbReference type="CDD" id="cd00130">
    <property type="entry name" value="PAS"/>
    <property type="match status" value="1"/>
</dbReference>
<dbReference type="Pfam" id="PF25474">
    <property type="entry name" value="TPR_TmcB"/>
    <property type="match status" value="1"/>
</dbReference>
<feature type="transmembrane region" description="Helical" evidence="4">
    <location>
        <begin position="2464"/>
        <end position="2486"/>
    </location>
</feature>
<dbReference type="GO" id="GO:0009881">
    <property type="term" value="F:photoreceptor activity"/>
    <property type="evidence" value="ECO:0007669"/>
    <property type="project" value="UniProtKB-KW"/>
</dbReference>
<feature type="compositionally biased region" description="Low complexity" evidence="3">
    <location>
        <begin position="1729"/>
        <end position="1739"/>
    </location>
</feature>
<dbReference type="OrthoDB" id="545912at2759"/>
<keyword evidence="4" id="KW-0812">Transmembrane</keyword>
<accession>A0A835VZU0</accession>
<reference evidence="6" key="1">
    <citation type="journal article" date="2020" name="bioRxiv">
        <title>Comparative genomics of Chlamydomonas.</title>
        <authorList>
            <person name="Craig R.J."/>
            <person name="Hasan A.R."/>
            <person name="Ness R.W."/>
            <person name="Keightley P.D."/>
        </authorList>
    </citation>
    <scope>NUCLEOTIDE SEQUENCE</scope>
    <source>
        <strain evidence="6">CCAP 11/173</strain>
    </source>
</reference>
<comment type="caution">
    <text evidence="6">The sequence shown here is derived from an EMBL/GenBank/DDBJ whole genome shotgun (WGS) entry which is preliminary data.</text>
</comment>
<feature type="compositionally biased region" description="Low complexity" evidence="3">
    <location>
        <begin position="1580"/>
        <end position="1592"/>
    </location>
</feature>
<dbReference type="Pfam" id="PF13426">
    <property type="entry name" value="PAS_9"/>
    <property type="match status" value="1"/>
</dbReference>
<dbReference type="PANTHER" id="PTHR31600:SF2">
    <property type="entry name" value="GAMETE ENRICHED GENE 10 PROTEIN-RELATED"/>
    <property type="match status" value="1"/>
</dbReference>
<dbReference type="EMBL" id="JAEHOD010000070">
    <property type="protein sequence ID" value="KAG2431968.1"/>
    <property type="molecule type" value="Genomic_DNA"/>
</dbReference>
<keyword evidence="2" id="KW-0716">Sensory transduction</keyword>
<feature type="compositionally biased region" description="Gly residues" evidence="3">
    <location>
        <begin position="1713"/>
        <end position="1728"/>
    </location>
</feature>
<protein>
    <recommendedName>
        <fullName evidence="5">PAS domain-containing protein</fullName>
    </recommendedName>
</protein>